<gene>
    <name evidence="1" type="ORF">ACAOBT_LOCUS10802</name>
</gene>
<organism evidence="1 2">
    <name type="scientific">Acanthoscelides obtectus</name>
    <name type="common">Bean weevil</name>
    <name type="synonym">Bruchus obtectus</name>
    <dbReference type="NCBI Taxonomy" id="200917"/>
    <lineage>
        <taxon>Eukaryota</taxon>
        <taxon>Metazoa</taxon>
        <taxon>Ecdysozoa</taxon>
        <taxon>Arthropoda</taxon>
        <taxon>Hexapoda</taxon>
        <taxon>Insecta</taxon>
        <taxon>Pterygota</taxon>
        <taxon>Neoptera</taxon>
        <taxon>Endopterygota</taxon>
        <taxon>Coleoptera</taxon>
        <taxon>Polyphaga</taxon>
        <taxon>Cucujiformia</taxon>
        <taxon>Chrysomeloidea</taxon>
        <taxon>Chrysomelidae</taxon>
        <taxon>Bruchinae</taxon>
        <taxon>Bruchini</taxon>
        <taxon>Acanthoscelides</taxon>
    </lineage>
</organism>
<dbReference type="EMBL" id="CAKOFQ010006816">
    <property type="protein sequence ID" value="CAH1973917.1"/>
    <property type="molecule type" value="Genomic_DNA"/>
</dbReference>
<evidence type="ECO:0000313" key="1">
    <source>
        <dbReference type="EMBL" id="CAH1973917.1"/>
    </source>
</evidence>
<sequence length="64" mass="7467">MWEPFRILIGYRTIENNGNDLQFIADEIAIAPIILQKSQVPKIKMRKDDALKMLKKYESTFGKP</sequence>
<dbReference type="Proteomes" id="UP001152888">
    <property type="component" value="Unassembled WGS sequence"/>
</dbReference>
<name>A0A9P0KH52_ACAOB</name>
<dbReference type="AlphaFoldDB" id="A0A9P0KH52"/>
<comment type="caution">
    <text evidence="1">The sequence shown here is derived from an EMBL/GenBank/DDBJ whole genome shotgun (WGS) entry which is preliminary data.</text>
</comment>
<keyword evidence="2" id="KW-1185">Reference proteome</keyword>
<proteinExistence type="predicted"/>
<reference evidence="1" key="1">
    <citation type="submission" date="2022-03" db="EMBL/GenBank/DDBJ databases">
        <authorList>
            <person name="Sayadi A."/>
        </authorList>
    </citation>
    <scope>NUCLEOTIDE SEQUENCE</scope>
</reference>
<evidence type="ECO:0000313" key="2">
    <source>
        <dbReference type="Proteomes" id="UP001152888"/>
    </source>
</evidence>
<protein>
    <submittedName>
        <fullName evidence="1">Uncharacterized protein</fullName>
    </submittedName>
</protein>
<accession>A0A9P0KH52</accession>
<dbReference type="OrthoDB" id="6772192at2759"/>